<feature type="compositionally biased region" description="Basic and acidic residues" evidence="1">
    <location>
        <begin position="55"/>
        <end position="75"/>
    </location>
</feature>
<organism evidence="2 3">
    <name type="scientific">Pontibacter flavimaris</name>
    <dbReference type="NCBI Taxonomy" id="1797110"/>
    <lineage>
        <taxon>Bacteria</taxon>
        <taxon>Pseudomonadati</taxon>
        <taxon>Bacteroidota</taxon>
        <taxon>Cytophagia</taxon>
        <taxon>Cytophagales</taxon>
        <taxon>Hymenobacteraceae</taxon>
        <taxon>Pontibacter</taxon>
    </lineage>
</organism>
<comment type="caution">
    <text evidence="2">The sequence shown here is derived from an EMBL/GenBank/DDBJ whole genome shotgun (WGS) entry which is preliminary data.</text>
</comment>
<name>A0A1Q5PAV2_9BACT</name>
<feature type="compositionally biased region" description="Basic and acidic residues" evidence="1">
    <location>
        <begin position="1"/>
        <end position="26"/>
    </location>
</feature>
<accession>A0A1Q5PAV2</accession>
<dbReference type="Proteomes" id="UP000186551">
    <property type="component" value="Unassembled WGS sequence"/>
</dbReference>
<dbReference type="RefSeq" id="WP_073853167.1">
    <property type="nucleotide sequence ID" value="NZ_LVWA01000009.1"/>
</dbReference>
<sequence length="75" mass="8639">MKHNDSEKSRRDDGENLGKRDHENKVTKNPSPRGTDRESENTPPENEVYVDLEPDDLHLGDDQKPEDVSRGKKKK</sequence>
<reference evidence="2 3" key="1">
    <citation type="submission" date="2016-03" db="EMBL/GenBank/DDBJ databases">
        <title>Genome sequence of Pontibacter sp. nov., of the family cytophagaceae, isolated from marine sediment of the Yellow Sea, China.</title>
        <authorList>
            <person name="Zhang G."/>
            <person name="Zhang R."/>
        </authorList>
    </citation>
    <scope>NUCLEOTIDE SEQUENCE [LARGE SCALE GENOMIC DNA]</scope>
    <source>
        <strain evidence="2 3">S10-8</strain>
    </source>
</reference>
<gene>
    <name evidence="2" type="ORF">A3841_01975</name>
</gene>
<dbReference type="AlphaFoldDB" id="A0A1Q5PAV2"/>
<dbReference type="OrthoDB" id="853741at2"/>
<evidence type="ECO:0000256" key="1">
    <source>
        <dbReference type="SAM" id="MobiDB-lite"/>
    </source>
</evidence>
<evidence type="ECO:0000313" key="2">
    <source>
        <dbReference type="EMBL" id="OKL39358.1"/>
    </source>
</evidence>
<protein>
    <submittedName>
        <fullName evidence="2">Uncharacterized protein</fullName>
    </submittedName>
</protein>
<feature type="region of interest" description="Disordered" evidence="1">
    <location>
        <begin position="1"/>
        <end position="75"/>
    </location>
</feature>
<dbReference type="EMBL" id="LVWA01000009">
    <property type="protein sequence ID" value="OKL39358.1"/>
    <property type="molecule type" value="Genomic_DNA"/>
</dbReference>
<keyword evidence="3" id="KW-1185">Reference proteome</keyword>
<evidence type="ECO:0000313" key="3">
    <source>
        <dbReference type="Proteomes" id="UP000186551"/>
    </source>
</evidence>
<proteinExistence type="predicted"/>